<dbReference type="GO" id="GO:0016787">
    <property type="term" value="F:hydrolase activity"/>
    <property type="evidence" value="ECO:0007669"/>
    <property type="project" value="UniProtKB-KW"/>
</dbReference>
<feature type="domain" description="AB hydrolase-1" evidence="1">
    <location>
        <begin position="20"/>
        <end position="125"/>
    </location>
</feature>
<dbReference type="Pfam" id="PF00561">
    <property type="entry name" value="Abhydrolase_1"/>
    <property type="match status" value="1"/>
</dbReference>
<reference evidence="2 3" key="1">
    <citation type="submission" date="2024-03" db="EMBL/GenBank/DDBJ databases">
        <title>Draft genome sequence of Pseudonocardia sp. DW16-2.</title>
        <authorList>
            <person name="Duangmal K."/>
        </authorList>
    </citation>
    <scope>NUCLEOTIDE SEQUENCE [LARGE SCALE GENOMIC DNA]</scope>
    <source>
        <strain evidence="2 3">DW16-2</strain>
    </source>
</reference>
<evidence type="ECO:0000259" key="1">
    <source>
        <dbReference type="Pfam" id="PF00561"/>
    </source>
</evidence>
<dbReference type="RefSeq" id="WP_340288653.1">
    <property type="nucleotide sequence ID" value="NZ_JBBJUP010000007.1"/>
</dbReference>
<dbReference type="SUPFAM" id="SSF53474">
    <property type="entry name" value="alpha/beta-Hydrolases"/>
    <property type="match status" value="1"/>
</dbReference>
<dbReference type="PANTHER" id="PTHR43433:SF5">
    <property type="entry name" value="AB HYDROLASE-1 DOMAIN-CONTAINING PROTEIN"/>
    <property type="match status" value="1"/>
</dbReference>
<gene>
    <name evidence="2" type="ORF">WJX68_10150</name>
</gene>
<dbReference type="InterPro" id="IPR000073">
    <property type="entry name" value="AB_hydrolase_1"/>
</dbReference>
<name>A0ABU8T5T3_9PSEU</name>
<evidence type="ECO:0000313" key="3">
    <source>
        <dbReference type="Proteomes" id="UP001364211"/>
    </source>
</evidence>
<comment type="caution">
    <text evidence="2">The sequence shown here is derived from an EMBL/GenBank/DDBJ whole genome shotgun (WGS) entry which is preliminary data.</text>
</comment>
<dbReference type="PANTHER" id="PTHR43433">
    <property type="entry name" value="HYDROLASE, ALPHA/BETA FOLD FAMILY PROTEIN"/>
    <property type="match status" value="1"/>
</dbReference>
<keyword evidence="3" id="KW-1185">Reference proteome</keyword>
<accession>A0ABU8T5T3</accession>
<organism evidence="2 3">
    <name type="scientific">Pseudonocardia spirodelae</name>
    <dbReference type="NCBI Taxonomy" id="3133431"/>
    <lineage>
        <taxon>Bacteria</taxon>
        <taxon>Bacillati</taxon>
        <taxon>Actinomycetota</taxon>
        <taxon>Actinomycetes</taxon>
        <taxon>Pseudonocardiales</taxon>
        <taxon>Pseudonocardiaceae</taxon>
        <taxon>Pseudonocardia</taxon>
    </lineage>
</organism>
<sequence length="255" mass="26407">MPTLQVPGATLSHDVVGTGPLLLLVPGGAMDSAPFAGLAAALADRFTVVRYDARGIGASPFDGEPSTITVAGQAADALALIDHHSPGAPAYVLGSSGGALTGLELVVRHPDRVAALIAHEPPLASDDDAAQDDELLRIHREQGPVAATVAFLQVTGLDGGTPADPEMLPPSLVSNFDVFYRHMITSISAYRADVEALRRLPVRVGIGETSDQQAERAGRALARELGREPVLFAGDHVGFAAEPERFAGQLAAAFA</sequence>
<keyword evidence="2" id="KW-0378">Hydrolase</keyword>
<evidence type="ECO:0000313" key="2">
    <source>
        <dbReference type="EMBL" id="MEJ8279292.1"/>
    </source>
</evidence>
<protein>
    <submittedName>
        <fullName evidence="2">Alpha/beta hydrolase family protein</fullName>
    </submittedName>
</protein>
<dbReference type="InterPro" id="IPR029058">
    <property type="entry name" value="AB_hydrolase_fold"/>
</dbReference>
<dbReference type="InterPro" id="IPR050471">
    <property type="entry name" value="AB_hydrolase"/>
</dbReference>
<proteinExistence type="predicted"/>
<dbReference type="Proteomes" id="UP001364211">
    <property type="component" value="Unassembled WGS sequence"/>
</dbReference>
<dbReference type="EMBL" id="JBBJUP010000007">
    <property type="protein sequence ID" value="MEJ8279292.1"/>
    <property type="molecule type" value="Genomic_DNA"/>
</dbReference>
<dbReference type="Gene3D" id="3.40.50.1820">
    <property type="entry name" value="alpha/beta hydrolase"/>
    <property type="match status" value="1"/>
</dbReference>